<feature type="transmembrane region" description="Helical" evidence="18">
    <location>
        <begin position="250"/>
        <end position="271"/>
    </location>
</feature>
<keyword evidence="10 18" id="KW-1133">Transmembrane helix</keyword>
<proteinExistence type="inferred from homology"/>
<dbReference type="Pfam" id="PF03493">
    <property type="entry name" value="BK_channel_a"/>
    <property type="match status" value="1"/>
</dbReference>
<keyword evidence="7" id="KW-0106">Calcium</keyword>
<keyword evidence="4" id="KW-0597">Phosphoprotein</keyword>
<evidence type="ECO:0000256" key="9">
    <source>
        <dbReference type="ARBA" id="ARBA00022958"/>
    </source>
</evidence>
<dbReference type="PANTHER" id="PTHR10027">
    <property type="entry name" value="CALCIUM-ACTIVATED POTASSIUM CHANNEL ALPHA CHAIN"/>
    <property type="match status" value="1"/>
</dbReference>
<dbReference type="Gene3D" id="3.40.50.720">
    <property type="entry name" value="NAD(P)-binding Rossmann-like Domain"/>
    <property type="match status" value="2"/>
</dbReference>
<feature type="domain" description="RCK N-terminal" evidence="19">
    <location>
        <begin position="356"/>
        <end position="498"/>
    </location>
</feature>
<keyword evidence="21" id="KW-1185">Reference proteome</keyword>
<dbReference type="GO" id="GO:0050804">
    <property type="term" value="P:modulation of chemical synaptic transmission"/>
    <property type="evidence" value="ECO:0007669"/>
    <property type="project" value="UniProtKB-ARBA"/>
</dbReference>
<dbReference type="PROSITE" id="PS51201">
    <property type="entry name" value="RCK_N"/>
    <property type="match status" value="2"/>
</dbReference>
<keyword evidence="2" id="KW-0813">Transport</keyword>
<evidence type="ECO:0000256" key="4">
    <source>
        <dbReference type="ARBA" id="ARBA00022553"/>
    </source>
</evidence>
<evidence type="ECO:0000259" key="19">
    <source>
        <dbReference type="PROSITE" id="PS51201"/>
    </source>
</evidence>
<dbReference type="GO" id="GO:0045211">
    <property type="term" value="C:postsynaptic membrane"/>
    <property type="evidence" value="ECO:0007669"/>
    <property type="project" value="TreeGrafter"/>
</dbReference>
<feature type="transmembrane region" description="Helical" evidence="18">
    <location>
        <begin position="312"/>
        <end position="330"/>
    </location>
</feature>
<feature type="transmembrane region" description="Helical" evidence="18">
    <location>
        <begin position="286"/>
        <end position="305"/>
    </location>
</feature>
<dbReference type="InterPro" id="IPR047871">
    <property type="entry name" value="K_chnl_Slo-like"/>
</dbReference>
<accession>A0A0P8YKU9</accession>
<reference evidence="20 21" key="1">
    <citation type="journal article" date="2007" name="Nature">
        <title>Evolution of genes and genomes on the Drosophila phylogeny.</title>
        <authorList>
            <consortium name="Drosophila 12 Genomes Consortium"/>
            <person name="Clark A.G."/>
            <person name="Eisen M.B."/>
            <person name="Smith D.R."/>
            <person name="Bergman C.M."/>
            <person name="Oliver B."/>
            <person name="Markow T.A."/>
            <person name="Kaufman T.C."/>
            <person name="Kellis M."/>
            <person name="Gelbart W."/>
            <person name="Iyer V.N."/>
            <person name="Pollard D.A."/>
            <person name="Sackton T.B."/>
            <person name="Larracuente A.M."/>
            <person name="Singh N.D."/>
            <person name="Abad J.P."/>
            <person name="Abt D.N."/>
            <person name="Adryan B."/>
            <person name="Aguade M."/>
            <person name="Akashi H."/>
            <person name="Anderson W.W."/>
            <person name="Aquadro C.F."/>
            <person name="Ardell D.H."/>
            <person name="Arguello R."/>
            <person name="Artieri C.G."/>
            <person name="Barbash D.A."/>
            <person name="Barker D."/>
            <person name="Barsanti P."/>
            <person name="Batterham P."/>
            <person name="Batzoglou S."/>
            <person name="Begun D."/>
            <person name="Bhutkar A."/>
            <person name="Blanco E."/>
            <person name="Bosak S.A."/>
            <person name="Bradley R.K."/>
            <person name="Brand A.D."/>
            <person name="Brent M.R."/>
            <person name="Brooks A.N."/>
            <person name="Brown R.H."/>
            <person name="Butlin R.K."/>
            <person name="Caggese C."/>
            <person name="Calvi B.R."/>
            <person name="Bernardo de Carvalho A."/>
            <person name="Caspi A."/>
            <person name="Castrezana S."/>
            <person name="Celniker S.E."/>
            <person name="Chang J.L."/>
            <person name="Chapple C."/>
            <person name="Chatterji S."/>
            <person name="Chinwalla A."/>
            <person name="Civetta A."/>
            <person name="Clifton S.W."/>
            <person name="Comeron J.M."/>
            <person name="Costello J.C."/>
            <person name="Coyne J.A."/>
            <person name="Daub J."/>
            <person name="David R.G."/>
            <person name="Delcher A.L."/>
            <person name="Delehaunty K."/>
            <person name="Do C.B."/>
            <person name="Ebling H."/>
            <person name="Edwards K."/>
            <person name="Eickbush T."/>
            <person name="Evans J.D."/>
            <person name="Filipski A."/>
            <person name="Findeiss S."/>
            <person name="Freyhult E."/>
            <person name="Fulton L."/>
            <person name="Fulton R."/>
            <person name="Garcia A.C."/>
            <person name="Gardiner A."/>
            <person name="Garfield D.A."/>
            <person name="Garvin B.E."/>
            <person name="Gibson G."/>
            <person name="Gilbert D."/>
            <person name="Gnerre S."/>
            <person name="Godfrey J."/>
            <person name="Good R."/>
            <person name="Gotea V."/>
            <person name="Gravely B."/>
            <person name="Greenberg A.J."/>
            <person name="Griffiths-Jones S."/>
            <person name="Gross S."/>
            <person name="Guigo R."/>
            <person name="Gustafson E.A."/>
            <person name="Haerty W."/>
            <person name="Hahn M.W."/>
            <person name="Halligan D.L."/>
            <person name="Halpern A.L."/>
            <person name="Halter G.M."/>
            <person name="Han M.V."/>
            <person name="Heger A."/>
            <person name="Hillier L."/>
            <person name="Hinrichs A.S."/>
            <person name="Holmes I."/>
            <person name="Hoskins R.A."/>
            <person name="Hubisz M.J."/>
            <person name="Hultmark D."/>
            <person name="Huntley M.A."/>
            <person name="Jaffe D.B."/>
            <person name="Jagadeeshan S."/>
            <person name="Jeck W.R."/>
            <person name="Johnson J."/>
            <person name="Jones C.D."/>
            <person name="Jordan W.C."/>
            <person name="Karpen G.H."/>
            <person name="Kataoka E."/>
            <person name="Keightley P.D."/>
            <person name="Kheradpour P."/>
            <person name="Kirkness E.F."/>
            <person name="Koerich L.B."/>
            <person name="Kristiansen K."/>
            <person name="Kudrna D."/>
            <person name="Kulathinal R.J."/>
            <person name="Kumar S."/>
            <person name="Kwok R."/>
            <person name="Lander E."/>
            <person name="Langley C.H."/>
            <person name="Lapoint R."/>
            <person name="Lazzaro B.P."/>
            <person name="Lee S.J."/>
            <person name="Levesque L."/>
            <person name="Li R."/>
            <person name="Lin C.F."/>
            <person name="Lin M.F."/>
            <person name="Lindblad-Toh K."/>
            <person name="Llopart A."/>
            <person name="Long M."/>
            <person name="Low L."/>
            <person name="Lozovsky E."/>
            <person name="Lu J."/>
            <person name="Luo M."/>
            <person name="Machado C.A."/>
            <person name="Makalowski W."/>
            <person name="Marzo M."/>
            <person name="Matsuda M."/>
            <person name="Matzkin L."/>
            <person name="McAllister B."/>
            <person name="McBride C.S."/>
            <person name="McKernan B."/>
            <person name="McKernan K."/>
            <person name="Mendez-Lago M."/>
            <person name="Minx P."/>
            <person name="Mollenhauer M.U."/>
            <person name="Montooth K."/>
            <person name="Mount S.M."/>
            <person name="Mu X."/>
            <person name="Myers E."/>
            <person name="Negre B."/>
            <person name="Newfeld S."/>
            <person name="Nielsen R."/>
            <person name="Noor M.A."/>
            <person name="O'Grady P."/>
            <person name="Pachter L."/>
            <person name="Papaceit M."/>
            <person name="Parisi M.J."/>
            <person name="Parisi M."/>
            <person name="Parts L."/>
            <person name="Pedersen J.S."/>
            <person name="Pesole G."/>
            <person name="Phillippy A.M."/>
            <person name="Ponting C.P."/>
            <person name="Pop M."/>
            <person name="Porcelli D."/>
            <person name="Powell J.R."/>
            <person name="Prohaska S."/>
            <person name="Pruitt K."/>
            <person name="Puig M."/>
            <person name="Quesneville H."/>
            <person name="Ram K.R."/>
            <person name="Rand D."/>
            <person name="Rasmussen M.D."/>
            <person name="Reed L.K."/>
            <person name="Reenan R."/>
            <person name="Reily A."/>
            <person name="Remington K.A."/>
            <person name="Rieger T.T."/>
            <person name="Ritchie M.G."/>
            <person name="Robin C."/>
            <person name="Rogers Y.H."/>
            <person name="Rohde C."/>
            <person name="Rozas J."/>
            <person name="Rubenfield M.J."/>
            <person name="Ruiz A."/>
            <person name="Russo S."/>
            <person name="Salzberg S.L."/>
            <person name="Sanchez-Gracia A."/>
            <person name="Saranga D.J."/>
            <person name="Sato H."/>
            <person name="Schaeffer S.W."/>
            <person name="Schatz M.C."/>
            <person name="Schlenke T."/>
            <person name="Schwartz R."/>
            <person name="Segarra C."/>
            <person name="Singh R.S."/>
            <person name="Sirot L."/>
            <person name="Sirota M."/>
            <person name="Sisneros N.B."/>
            <person name="Smith C.D."/>
            <person name="Smith T.F."/>
            <person name="Spieth J."/>
            <person name="Stage D.E."/>
            <person name="Stark A."/>
            <person name="Stephan W."/>
            <person name="Strausberg R.L."/>
            <person name="Strempel S."/>
            <person name="Sturgill D."/>
            <person name="Sutton G."/>
            <person name="Sutton G.G."/>
            <person name="Tao W."/>
            <person name="Teichmann S."/>
            <person name="Tobari Y.N."/>
            <person name="Tomimura Y."/>
            <person name="Tsolas J.M."/>
            <person name="Valente V.L."/>
            <person name="Venter E."/>
            <person name="Venter J.C."/>
            <person name="Vicario S."/>
            <person name="Vieira F.G."/>
            <person name="Vilella A.J."/>
            <person name="Villasante A."/>
            <person name="Walenz B."/>
            <person name="Wang J."/>
            <person name="Wasserman M."/>
            <person name="Watts T."/>
            <person name="Wilson D."/>
            <person name="Wilson R.K."/>
            <person name="Wing R.A."/>
            <person name="Wolfner M.F."/>
            <person name="Wong A."/>
            <person name="Wong G.K."/>
            <person name="Wu C.I."/>
            <person name="Wu G."/>
            <person name="Yamamoto D."/>
            <person name="Yang H.P."/>
            <person name="Yang S.P."/>
            <person name="Yorke J.A."/>
            <person name="Yoshida K."/>
            <person name="Zdobnov E."/>
            <person name="Zhang P."/>
            <person name="Zhang Y."/>
            <person name="Zimin A.V."/>
            <person name="Baldwin J."/>
            <person name="Abdouelleil A."/>
            <person name="Abdulkadir J."/>
            <person name="Abebe A."/>
            <person name="Abera B."/>
            <person name="Abreu J."/>
            <person name="Acer S.C."/>
            <person name="Aftuck L."/>
            <person name="Alexander A."/>
            <person name="An P."/>
            <person name="Anderson E."/>
            <person name="Anderson S."/>
            <person name="Arachi H."/>
            <person name="Azer M."/>
            <person name="Bachantsang P."/>
            <person name="Barry A."/>
            <person name="Bayul T."/>
            <person name="Berlin A."/>
            <person name="Bessette D."/>
            <person name="Bloom T."/>
            <person name="Blye J."/>
            <person name="Boguslavskiy L."/>
            <person name="Bonnet C."/>
            <person name="Boukhgalter B."/>
            <person name="Bourzgui I."/>
            <person name="Brown A."/>
            <person name="Cahill P."/>
            <person name="Channer S."/>
            <person name="Cheshatsang Y."/>
            <person name="Chuda L."/>
            <person name="Citroen M."/>
            <person name="Collymore A."/>
            <person name="Cooke P."/>
            <person name="Costello M."/>
            <person name="D'Aco K."/>
            <person name="Daza R."/>
            <person name="De Haan G."/>
            <person name="DeGray S."/>
            <person name="DeMaso C."/>
            <person name="Dhargay N."/>
            <person name="Dooley K."/>
            <person name="Dooley E."/>
            <person name="Doricent M."/>
            <person name="Dorje P."/>
            <person name="Dorjee K."/>
            <person name="Dupes A."/>
            <person name="Elong R."/>
            <person name="Falk J."/>
            <person name="Farina A."/>
            <person name="Faro S."/>
            <person name="Ferguson D."/>
            <person name="Fisher S."/>
            <person name="Foley C.D."/>
            <person name="Franke A."/>
            <person name="Friedrich D."/>
            <person name="Gadbois L."/>
            <person name="Gearin G."/>
            <person name="Gearin C.R."/>
            <person name="Giannoukos G."/>
            <person name="Goode T."/>
            <person name="Graham J."/>
            <person name="Grandbois E."/>
            <person name="Grewal S."/>
            <person name="Gyaltsen K."/>
            <person name="Hafez N."/>
            <person name="Hagos B."/>
            <person name="Hall J."/>
            <person name="Henson C."/>
            <person name="Hollinger A."/>
            <person name="Honan T."/>
            <person name="Huard M.D."/>
            <person name="Hughes L."/>
            <person name="Hurhula B."/>
            <person name="Husby M.E."/>
            <person name="Kamat A."/>
            <person name="Kanga B."/>
            <person name="Kashin S."/>
            <person name="Khazanovich D."/>
            <person name="Kisner P."/>
            <person name="Lance K."/>
            <person name="Lara M."/>
            <person name="Lee W."/>
            <person name="Lennon N."/>
            <person name="Letendre F."/>
            <person name="LeVine R."/>
            <person name="Lipovsky A."/>
            <person name="Liu X."/>
            <person name="Liu J."/>
            <person name="Liu S."/>
            <person name="Lokyitsang T."/>
            <person name="Lokyitsang Y."/>
            <person name="Lubonja R."/>
            <person name="Lui A."/>
            <person name="MacDonald P."/>
            <person name="Magnisalis V."/>
            <person name="Maru K."/>
            <person name="Matthews C."/>
            <person name="McCusker W."/>
            <person name="McDonough S."/>
            <person name="Mehta T."/>
            <person name="Meldrim J."/>
            <person name="Meneus L."/>
            <person name="Mihai O."/>
            <person name="Mihalev A."/>
            <person name="Mihova T."/>
            <person name="Mittelman R."/>
            <person name="Mlenga V."/>
            <person name="Montmayeur A."/>
            <person name="Mulrain L."/>
            <person name="Navidi A."/>
            <person name="Naylor J."/>
            <person name="Negash T."/>
            <person name="Nguyen T."/>
            <person name="Nguyen N."/>
            <person name="Nicol R."/>
            <person name="Norbu C."/>
            <person name="Norbu N."/>
            <person name="Novod N."/>
            <person name="O'Neill B."/>
            <person name="Osman S."/>
            <person name="Markiewicz E."/>
            <person name="Oyono O.L."/>
            <person name="Patti C."/>
            <person name="Phunkhang P."/>
            <person name="Pierre F."/>
            <person name="Priest M."/>
            <person name="Raghuraman S."/>
            <person name="Rege F."/>
            <person name="Reyes R."/>
            <person name="Rise C."/>
            <person name="Rogov P."/>
            <person name="Ross K."/>
            <person name="Ryan E."/>
            <person name="Settipalli S."/>
            <person name="Shea T."/>
            <person name="Sherpa N."/>
            <person name="Shi L."/>
            <person name="Shih D."/>
            <person name="Sparrow T."/>
            <person name="Spaulding J."/>
            <person name="Stalker J."/>
            <person name="Stange-Thomann N."/>
            <person name="Stavropoulos S."/>
            <person name="Stone C."/>
            <person name="Strader C."/>
            <person name="Tesfaye S."/>
            <person name="Thomson T."/>
            <person name="Thoulutsang Y."/>
            <person name="Thoulutsang D."/>
            <person name="Topham K."/>
            <person name="Topping I."/>
            <person name="Tsamla T."/>
            <person name="Vassiliev H."/>
            <person name="Vo A."/>
            <person name="Wangchuk T."/>
            <person name="Wangdi T."/>
            <person name="Weiand M."/>
            <person name="Wilkinson J."/>
            <person name="Wilson A."/>
            <person name="Yadav S."/>
            <person name="Young G."/>
            <person name="Yu Q."/>
            <person name="Zembek L."/>
            <person name="Zhong D."/>
            <person name="Zimmer A."/>
            <person name="Zwirko Z."/>
            <person name="Jaffe D.B."/>
            <person name="Alvarez P."/>
            <person name="Brockman W."/>
            <person name="Butler J."/>
            <person name="Chin C."/>
            <person name="Gnerre S."/>
            <person name="Grabherr M."/>
            <person name="Kleber M."/>
            <person name="Mauceli E."/>
            <person name="MacCallum I."/>
        </authorList>
    </citation>
    <scope>NUCLEOTIDE SEQUENCE [LARGE SCALE GENOMIC DNA]</scope>
    <source>
        <strain evidence="21">Tucson 14024-0371.13</strain>
    </source>
</reference>
<evidence type="ECO:0000256" key="2">
    <source>
        <dbReference type="ARBA" id="ARBA00022448"/>
    </source>
</evidence>
<gene>
    <name evidence="20" type="primary">Dana\GF17221</name>
    <name evidence="20" type="synonym">dana_GLEANR_18487</name>
    <name evidence="20" type="ORF">GF17221</name>
</gene>
<evidence type="ECO:0000256" key="1">
    <source>
        <dbReference type="ARBA" id="ARBA00004141"/>
    </source>
</evidence>
<protein>
    <recommendedName>
        <fullName evidence="14">BK channel</fullName>
    </recommendedName>
    <alternativeName>
        <fullName evidence="15">Maxi K channel</fullName>
    </alternativeName>
</protein>
<evidence type="ECO:0000256" key="8">
    <source>
        <dbReference type="ARBA" id="ARBA00022882"/>
    </source>
</evidence>
<dbReference type="AlphaFoldDB" id="A0A0P8YKU9"/>
<evidence type="ECO:0000256" key="15">
    <source>
        <dbReference type="ARBA" id="ARBA00031999"/>
    </source>
</evidence>
<keyword evidence="6" id="KW-0631">Potassium channel</keyword>
<dbReference type="InterPro" id="IPR036291">
    <property type="entry name" value="NAD(P)-bd_dom_sf"/>
</dbReference>
<feature type="domain" description="RCK N-terminal" evidence="19">
    <location>
        <begin position="782"/>
        <end position="926"/>
    </location>
</feature>
<dbReference type="InterPro" id="IPR003929">
    <property type="entry name" value="K_chnl_BK_asu"/>
</dbReference>
<keyword evidence="11" id="KW-0406">Ion transport</keyword>
<feature type="transmembrane region" description="Helical" evidence="18">
    <location>
        <begin position="49"/>
        <end position="73"/>
    </location>
</feature>
<evidence type="ECO:0000256" key="6">
    <source>
        <dbReference type="ARBA" id="ARBA00022826"/>
    </source>
</evidence>
<evidence type="ECO:0000256" key="10">
    <source>
        <dbReference type="ARBA" id="ARBA00022989"/>
    </source>
</evidence>
<dbReference type="Proteomes" id="UP000007801">
    <property type="component" value="Unassembled WGS sequence"/>
</dbReference>
<keyword evidence="8" id="KW-0851">Voltage-gated channel</keyword>
<feature type="transmembrane region" description="Helical" evidence="18">
    <location>
        <begin position="128"/>
        <end position="146"/>
    </location>
</feature>
<dbReference type="InterPro" id="IPR048735">
    <property type="entry name" value="Slowpoke-like_C"/>
</dbReference>
<keyword evidence="12 18" id="KW-0472">Membrane</keyword>
<evidence type="ECO:0000256" key="17">
    <source>
        <dbReference type="SAM" id="MobiDB-lite"/>
    </source>
</evidence>
<evidence type="ECO:0000313" key="21">
    <source>
        <dbReference type="Proteomes" id="UP000007801"/>
    </source>
</evidence>
<dbReference type="EMBL" id="CH902617">
    <property type="protein sequence ID" value="KPU79494.1"/>
    <property type="molecule type" value="Genomic_DNA"/>
</dbReference>
<feature type="transmembrane region" description="Helical" evidence="18">
    <location>
        <begin position="191"/>
        <end position="214"/>
    </location>
</feature>
<evidence type="ECO:0000256" key="16">
    <source>
        <dbReference type="ARBA" id="ARBA00060897"/>
    </source>
</evidence>
<dbReference type="InterPro" id="IPR005821">
    <property type="entry name" value="Ion_trans_dom"/>
</dbReference>
<dbReference type="PRINTS" id="PR01449">
    <property type="entry name" value="BKCHANNELA"/>
</dbReference>
<dbReference type="Pfam" id="PF22614">
    <property type="entry name" value="Slo-like_RCK"/>
    <property type="match status" value="2"/>
</dbReference>
<dbReference type="Pfam" id="PF21014">
    <property type="entry name" value="Slowpoke_C"/>
    <property type="match status" value="1"/>
</dbReference>
<dbReference type="SUPFAM" id="SSF51735">
    <property type="entry name" value="NAD(P)-binding Rossmann-fold domains"/>
    <property type="match status" value="1"/>
</dbReference>
<dbReference type="GO" id="GO:0060072">
    <property type="term" value="F:large conductance calcium-activated potassium channel activity"/>
    <property type="evidence" value="ECO:0007669"/>
    <property type="project" value="TreeGrafter"/>
</dbReference>
<name>A0A0P8YKU9_DROAN</name>
<feature type="region of interest" description="Disordered" evidence="17">
    <location>
        <begin position="1122"/>
        <end position="1152"/>
    </location>
</feature>
<sequence length="1152" mass="127660">MASDLIGTNFTSTLSNGMSGCDQSTVESLADDPTDSPFDADDCLKVRKYWCFLLSSIFTFLAGLLVVLLWRAFAFICCRKEPDLGPNDPKQKEQKASRNKQEFEGTFMTEAKDWAGELISGQTTTGRILVVLVFILSIASLIIYFVDASSEEVERCQKWSNNITQQIDLAFNIFFMVYFFIRFIAASDKLWFMLEMYSFVDYFTIPPSFVSIYLDRTWIGLRFLRALRLMTVPDILQYLNVLKTSSSIRLAQLVSIFISVWLTAAGIIHLLENSGDPLDFNNAHRLSYWTCVYFLIVTMSTVGYGDVYCETVLGRTFLVFFLLVGLAMFASSIPEIIELVGSGNKYGGELKREHGKRHIVVCGHITYESVSHFLKDFLHEDREDVDVEVVFLHRKPPDLELEGLFKRHFTTVEFFQGTIMNPIDLQRVKVHEADACLVLANKYCQDPDAEDAANIMRVISIKNYSDDIRVIIQLMQYHNKAYLLNIPSWDWKQGDDVICLAELKLGFIAQSCLAPGFSTMMANLFAMRSFKTSPDTQAWQNDYLQGTGCEMYTETLSPSFTGMTFPQASELCFSKLKLLLLAIEIKGAEEGADSKISINPRGAKIQANTQGFFIAQSADEVKRAWFYCKACHEDIKDETLIKKCKCKNLLNRNLRRPNGTGNGTGAMHHMNNTAAAAAAAAAAGKQVNKVKPTVNVSRQVEGQVISPSQYNRPTSRSSGTGTQNQNGGVSLPAGIADDQSKDFDFEKTEMKYDSTGMFHWSPAKSLEDCILDRNQAAMTVLNGHVVVCLFADPDSPLIGLRNLVMPLRASNFHYHELKHVVIVGSVDYIRREWKMLQNLPKISVLNGSPLSRADLRAVNVNLCDMCCILSAKVPSNDDPTLADKEAILASLNIKAMTFDDTIGVLSQRGPEFDNLSATAGSPIVLQRRGSVYGANVPMITELVNDSNVQFLDQDDDDDPDTELYLTQPFACGTAFAVSVLDSLMSTTYFNQNALTLIRSLITGGATPELELILAEGAGLRGGYSTVESLSNRDRCRVGQISLYDGPLAQFGECGKYGDLFVAALKSYGMLCIGLYRFRDTSSSCDASSKRYVITNPPDDFSLLPTDQVFVLMQFDPGLEYKPPAVRAPAGGRGTNTQGSGVGGGGSNKDDNS</sequence>
<keyword evidence="3" id="KW-0633">Potassium transport</keyword>
<evidence type="ECO:0000256" key="13">
    <source>
        <dbReference type="ARBA" id="ARBA00023303"/>
    </source>
</evidence>
<dbReference type="OrthoDB" id="10035564at2759"/>
<comment type="similarity">
    <text evidence="16">Belongs to the potassium channel family. Calcium-activated (TC 1.A.1.3) subfamily. Slo sub-subfamily.</text>
</comment>
<feature type="region of interest" description="Disordered" evidence="17">
    <location>
        <begin position="698"/>
        <end position="737"/>
    </location>
</feature>
<evidence type="ECO:0000256" key="3">
    <source>
        <dbReference type="ARBA" id="ARBA00022538"/>
    </source>
</evidence>
<keyword evidence="9" id="KW-0630">Potassium</keyword>
<dbReference type="PRINTS" id="PR00169">
    <property type="entry name" value="KCHANNEL"/>
</dbReference>
<evidence type="ECO:0000256" key="12">
    <source>
        <dbReference type="ARBA" id="ARBA00023136"/>
    </source>
</evidence>
<feature type="transmembrane region" description="Helical" evidence="18">
    <location>
        <begin position="167"/>
        <end position="185"/>
    </location>
</feature>
<keyword evidence="5 18" id="KW-0812">Transmembrane</keyword>
<dbReference type="Pfam" id="PF00520">
    <property type="entry name" value="Ion_trans"/>
    <property type="match status" value="1"/>
</dbReference>
<dbReference type="InterPro" id="IPR003148">
    <property type="entry name" value="RCK_N"/>
</dbReference>
<evidence type="ECO:0000313" key="20">
    <source>
        <dbReference type="EMBL" id="KPU79494.1"/>
    </source>
</evidence>
<dbReference type="GO" id="GO:0034702">
    <property type="term" value="C:monoatomic ion channel complex"/>
    <property type="evidence" value="ECO:0007669"/>
    <property type="project" value="UniProtKB-KW"/>
</dbReference>
<keyword evidence="13" id="KW-0407">Ion channel</keyword>
<evidence type="ECO:0000256" key="11">
    <source>
        <dbReference type="ARBA" id="ARBA00023065"/>
    </source>
</evidence>
<evidence type="ECO:0000256" key="7">
    <source>
        <dbReference type="ARBA" id="ARBA00022837"/>
    </source>
</evidence>
<dbReference type="FunFam" id="3.40.50.720:FF:001832">
    <property type="entry name" value="Calcium-activated potassium channel slowpoke-like Protein"/>
    <property type="match status" value="1"/>
</dbReference>
<dbReference type="PANTHER" id="PTHR10027:SF33">
    <property type="entry name" value="CALCIUM-ACTIVATED POTASSIUM CHANNEL SUBUNIT ALPHA-1-RELATED"/>
    <property type="match status" value="1"/>
</dbReference>
<dbReference type="Gene3D" id="1.10.287.70">
    <property type="match status" value="1"/>
</dbReference>
<evidence type="ECO:0000256" key="5">
    <source>
        <dbReference type="ARBA" id="ARBA00022692"/>
    </source>
</evidence>
<evidence type="ECO:0000256" key="18">
    <source>
        <dbReference type="SAM" id="Phobius"/>
    </source>
</evidence>
<dbReference type="FunFam" id="1.20.120.350:FF:000035">
    <property type="entry name" value="Calcium-activated potassium channel slowpoke"/>
    <property type="match status" value="1"/>
</dbReference>
<dbReference type="GO" id="GO:0009410">
    <property type="term" value="P:response to xenobiotic stimulus"/>
    <property type="evidence" value="ECO:0007669"/>
    <property type="project" value="UniProtKB-ARBA"/>
</dbReference>
<feature type="compositionally biased region" description="Polar residues" evidence="17">
    <location>
        <begin position="698"/>
        <end position="728"/>
    </location>
</feature>
<dbReference type="SUPFAM" id="SSF81324">
    <property type="entry name" value="Voltage-gated potassium channels"/>
    <property type="match status" value="1"/>
</dbReference>
<comment type="subcellular location">
    <subcellularLocation>
        <location evidence="1">Membrane</location>
        <topology evidence="1">Multi-pass membrane protein</topology>
    </subcellularLocation>
</comment>
<evidence type="ECO:0000256" key="14">
    <source>
        <dbReference type="ARBA" id="ARBA00029579"/>
    </source>
</evidence>
<dbReference type="FunFam" id="1.10.287.70:FF:000015">
    <property type="entry name" value="Calcium-activated potassium channel subunit alpha-1 isoform X7"/>
    <property type="match status" value="1"/>
</dbReference>
<organism evidence="20 21">
    <name type="scientific">Drosophila ananassae</name>
    <name type="common">Fruit fly</name>
    <dbReference type="NCBI Taxonomy" id="7217"/>
    <lineage>
        <taxon>Eukaryota</taxon>
        <taxon>Metazoa</taxon>
        <taxon>Ecdysozoa</taxon>
        <taxon>Arthropoda</taxon>
        <taxon>Hexapoda</taxon>
        <taxon>Insecta</taxon>
        <taxon>Pterygota</taxon>
        <taxon>Neoptera</taxon>
        <taxon>Endopterygota</taxon>
        <taxon>Diptera</taxon>
        <taxon>Brachycera</taxon>
        <taxon>Muscomorpha</taxon>
        <taxon>Ephydroidea</taxon>
        <taxon>Drosophilidae</taxon>
        <taxon>Drosophila</taxon>
        <taxon>Sophophora</taxon>
    </lineage>
</organism>